<keyword evidence="2" id="KW-0472">Membrane</keyword>
<dbReference type="GeneID" id="108556659"/>
<sequence length="249" mass="28000">MYLYQNQNRHVIDRRCNFVRVVQMVLCIGCTALSVYNFKYARFVDVSTSTLLTVAGSVFTFLTAVDNVTRAVFQLAIHFKLWLAYAYSGSATFVGCVIVYVCMLDVLNNFWIPIMLTCYSLTGIVFLWDASCIIFFRKYKVVPLSKPNSATSTLAQSKDTYVLRDYQKYGCTTADGETGSEFKISLNDLGSKPRSSRSSPRSANGTPMSYGGTFHMSRDVAPMTSVKNVSFPDDFRADNRKHECVNTYS</sequence>
<evidence type="ECO:0000313" key="3">
    <source>
        <dbReference type="Proteomes" id="UP000695000"/>
    </source>
</evidence>
<dbReference type="Proteomes" id="UP000695000">
    <property type="component" value="Unplaced"/>
</dbReference>
<feature type="transmembrane region" description="Helical" evidence="2">
    <location>
        <begin position="81"/>
        <end position="104"/>
    </location>
</feature>
<reference evidence="4" key="1">
    <citation type="submission" date="2025-08" db="UniProtKB">
        <authorList>
            <consortium name="RefSeq"/>
        </authorList>
    </citation>
    <scope>IDENTIFICATION</scope>
    <source>
        <tissue evidence="4">Whole Larva</tissue>
    </source>
</reference>
<keyword evidence="2" id="KW-0812">Transmembrane</keyword>
<keyword evidence="2" id="KW-1133">Transmembrane helix</keyword>
<evidence type="ECO:0000256" key="2">
    <source>
        <dbReference type="SAM" id="Phobius"/>
    </source>
</evidence>
<feature type="region of interest" description="Disordered" evidence="1">
    <location>
        <begin position="187"/>
        <end position="211"/>
    </location>
</feature>
<dbReference type="RefSeq" id="XP_017768350.1">
    <property type="nucleotide sequence ID" value="XM_017912861.1"/>
</dbReference>
<feature type="transmembrane region" description="Helical" evidence="2">
    <location>
        <begin position="110"/>
        <end position="136"/>
    </location>
</feature>
<feature type="transmembrane region" description="Helical" evidence="2">
    <location>
        <begin position="21"/>
        <end position="38"/>
    </location>
</feature>
<organism evidence="3 4">
    <name type="scientific">Nicrophorus vespilloides</name>
    <name type="common">Boreal carrion beetle</name>
    <dbReference type="NCBI Taxonomy" id="110193"/>
    <lineage>
        <taxon>Eukaryota</taxon>
        <taxon>Metazoa</taxon>
        <taxon>Ecdysozoa</taxon>
        <taxon>Arthropoda</taxon>
        <taxon>Hexapoda</taxon>
        <taxon>Insecta</taxon>
        <taxon>Pterygota</taxon>
        <taxon>Neoptera</taxon>
        <taxon>Endopterygota</taxon>
        <taxon>Coleoptera</taxon>
        <taxon>Polyphaga</taxon>
        <taxon>Staphyliniformia</taxon>
        <taxon>Silphidae</taxon>
        <taxon>Nicrophorinae</taxon>
        <taxon>Nicrophorus</taxon>
    </lineage>
</organism>
<protein>
    <submittedName>
        <fullName evidence="4">Uncharacterized protein LOC108556659 isoform X1</fullName>
    </submittedName>
</protein>
<evidence type="ECO:0000313" key="4">
    <source>
        <dbReference type="RefSeq" id="XP_017768350.1"/>
    </source>
</evidence>
<gene>
    <name evidence="4" type="primary">LOC108556659</name>
</gene>
<keyword evidence="3" id="KW-1185">Reference proteome</keyword>
<evidence type="ECO:0000256" key="1">
    <source>
        <dbReference type="SAM" id="MobiDB-lite"/>
    </source>
</evidence>
<accession>A0ABM1M1A0</accession>
<feature type="compositionally biased region" description="Low complexity" evidence="1">
    <location>
        <begin position="192"/>
        <end position="202"/>
    </location>
</feature>
<feature type="transmembrane region" description="Helical" evidence="2">
    <location>
        <begin position="50"/>
        <end position="69"/>
    </location>
</feature>
<name>A0ABM1M1A0_NICVS</name>
<proteinExistence type="predicted"/>